<dbReference type="InterPro" id="IPR004360">
    <property type="entry name" value="Glyas_Fos-R_dOase_dom"/>
</dbReference>
<keyword evidence="2" id="KW-0223">Dioxygenase</keyword>
<dbReference type="Pfam" id="PF22632">
    <property type="entry name" value="BphC_D1"/>
    <property type="match status" value="1"/>
</dbReference>
<dbReference type="AlphaFoldDB" id="A0A0W0HCX6"/>
<evidence type="ECO:0000313" key="3">
    <source>
        <dbReference type="Proteomes" id="UP000054197"/>
    </source>
</evidence>
<protein>
    <submittedName>
        <fullName evidence="2">Biphenyl 2,3-dioxygenase</fullName>
    </submittedName>
</protein>
<feature type="domain" description="VOC" evidence="1">
    <location>
        <begin position="142"/>
        <end position="257"/>
    </location>
</feature>
<dbReference type="EMBL" id="LKEF01000050">
    <property type="protein sequence ID" value="KTB58607.1"/>
    <property type="molecule type" value="Genomic_DNA"/>
</dbReference>
<evidence type="ECO:0000313" key="2">
    <source>
        <dbReference type="EMBL" id="KTB58607.1"/>
    </source>
</evidence>
<dbReference type="PROSITE" id="PS51819">
    <property type="entry name" value="VOC"/>
    <property type="match status" value="2"/>
</dbReference>
<dbReference type="RefSeq" id="WP_058422015.1">
    <property type="nucleotide sequence ID" value="NZ_LKEF01000050.1"/>
</dbReference>
<organism evidence="2 3">
    <name type="scientific">Pseudomonas fluorescens ICMP 11288</name>
    <dbReference type="NCBI Taxonomy" id="1198309"/>
    <lineage>
        <taxon>Bacteria</taxon>
        <taxon>Pseudomonadati</taxon>
        <taxon>Pseudomonadota</taxon>
        <taxon>Gammaproteobacteria</taxon>
        <taxon>Pseudomonadales</taxon>
        <taxon>Pseudomonadaceae</taxon>
        <taxon>Pseudomonas</taxon>
    </lineage>
</organism>
<dbReference type="InterPro" id="IPR029068">
    <property type="entry name" value="Glyas_Bleomycin-R_OHBP_Dase"/>
</dbReference>
<dbReference type="GO" id="GO:0051213">
    <property type="term" value="F:dioxygenase activity"/>
    <property type="evidence" value="ECO:0007669"/>
    <property type="project" value="UniProtKB-KW"/>
</dbReference>
<dbReference type="CDD" id="cd07237">
    <property type="entry name" value="BphC1-RGP6_C_like"/>
    <property type="match status" value="1"/>
</dbReference>
<comment type="caution">
    <text evidence="2">The sequence shown here is derived from an EMBL/GenBank/DDBJ whole genome shotgun (WGS) entry which is preliminary data.</text>
</comment>
<dbReference type="Gene3D" id="3.10.180.10">
    <property type="entry name" value="2,3-Dihydroxybiphenyl 1,2-Dioxygenase, domain 1"/>
    <property type="match status" value="2"/>
</dbReference>
<dbReference type="CDD" id="cd07252">
    <property type="entry name" value="BphC1-RGP6_N_like"/>
    <property type="match status" value="1"/>
</dbReference>
<sequence>MMLKALGYLGVDTTDSSGWKDYGSRFLGLQLTETVSDGMSFRMDDRKQRLTVNEANRNGLGFMGWEVADAAALDQFAMRLEQAQVRVNRGSRSLCEQRQVRDLIVFSDPIGNRIEVYHGLAEAGTPFIPGRTMQGFRTGDMGIGHVVLTVPSAKDILPFYRDLLGFHLSDYFERPFKAIFLHLNQRHHSLAILETGKVGIHHLMFETLSLDDVGQAYDLALVDEGRIATTLGRHTNDQVVSFYAKSPSGFLVECGWGGLVIDPETWEPYEVVHGPSFWGHDRNWLPPEGQEEARRIRMAAAQDGARANVNVIEGLYNATRK</sequence>
<name>A0A0W0HCX6_PSEFL</name>
<dbReference type="Proteomes" id="UP000054197">
    <property type="component" value="Unassembled WGS sequence"/>
</dbReference>
<keyword evidence="2" id="KW-0560">Oxidoreductase</keyword>
<feature type="domain" description="VOC" evidence="1">
    <location>
        <begin position="5"/>
        <end position="119"/>
    </location>
</feature>
<dbReference type="SUPFAM" id="SSF54593">
    <property type="entry name" value="Glyoxalase/Bleomycin resistance protein/Dihydroxybiphenyl dioxygenase"/>
    <property type="match status" value="1"/>
</dbReference>
<proteinExistence type="predicted"/>
<dbReference type="InterPro" id="IPR037523">
    <property type="entry name" value="VOC_core"/>
</dbReference>
<accession>A0A0W0HCX6</accession>
<dbReference type="Pfam" id="PF00903">
    <property type="entry name" value="Glyoxalase"/>
    <property type="match status" value="1"/>
</dbReference>
<reference evidence="2 3" key="1">
    <citation type="submission" date="2015-09" db="EMBL/GenBank/DDBJ databases">
        <title>Genome sequence of ICMP 11288.</title>
        <authorList>
            <person name="Visnovsky S."/>
            <person name="Lu A."/>
            <person name="Panda P."/>
            <person name="Pitman A."/>
        </authorList>
    </citation>
    <scope>NUCLEOTIDE SEQUENCE [LARGE SCALE GENOMIC DNA]</scope>
    <source>
        <strain evidence="2 3">ICMP 11288</strain>
    </source>
</reference>
<evidence type="ECO:0000259" key="1">
    <source>
        <dbReference type="PROSITE" id="PS51819"/>
    </source>
</evidence>
<gene>
    <name evidence="2" type="ORF">AO063_29335</name>
</gene>